<feature type="signal peptide" evidence="2">
    <location>
        <begin position="1"/>
        <end position="19"/>
    </location>
</feature>
<evidence type="ECO:0000313" key="4">
    <source>
        <dbReference type="Proteomes" id="UP001642540"/>
    </source>
</evidence>
<keyword evidence="4" id="KW-1185">Reference proteome</keyword>
<accession>A0ABP1PPX6</accession>
<feature type="compositionally biased region" description="Pro residues" evidence="1">
    <location>
        <begin position="22"/>
        <end position="32"/>
    </location>
</feature>
<evidence type="ECO:0000256" key="1">
    <source>
        <dbReference type="SAM" id="MobiDB-lite"/>
    </source>
</evidence>
<dbReference type="EMBL" id="CAXLJM020000007">
    <property type="protein sequence ID" value="CAL8073011.1"/>
    <property type="molecule type" value="Genomic_DNA"/>
</dbReference>
<gene>
    <name evidence="3" type="ORF">ODALV1_LOCUS2441</name>
</gene>
<feature type="compositionally biased region" description="Polar residues" evidence="1">
    <location>
        <begin position="113"/>
        <end position="134"/>
    </location>
</feature>
<keyword evidence="2" id="KW-0732">Signal</keyword>
<protein>
    <submittedName>
        <fullName evidence="3">Uncharacterized protein</fullName>
    </submittedName>
</protein>
<organism evidence="3 4">
    <name type="scientific">Orchesella dallaii</name>
    <dbReference type="NCBI Taxonomy" id="48710"/>
    <lineage>
        <taxon>Eukaryota</taxon>
        <taxon>Metazoa</taxon>
        <taxon>Ecdysozoa</taxon>
        <taxon>Arthropoda</taxon>
        <taxon>Hexapoda</taxon>
        <taxon>Collembola</taxon>
        <taxon>Entomobryomorpha</taxon>
        <taxon>Entomobryoidea</taxon>
        <taxon>Orchesellidae</taxon>
        <taxon>Orchesellinae</taxon>
        <taxon>Orchesella</taxon>
    </lineage>
</organism>
<feature type="chain" id="PRO_5045666369" evidence="2">
    <location>
        <begin position="20"/>
        <end position="134"/>
    </location>
</feature>
<reference evidence="3 4" key="1">
    <citation type="submission" date="2024-08" db="EMBL/GenBank/DDBJ databases">
        <authorList>
            <person name="Cucini C."/>
            <person name="Frati F."/>
        </authorList>
    </citation>
    <scope>NUCLEOTIDE SEQUENCE [LARGE SCALE GENOMIC DNA]</scope>
</reference>
<feature type="region of interest" description="Disordered" evidence="1">
    <location>
        <begin position="20"/>
        <end position="134"/>
    </location>
</feature>
<comment type="caution">
    <text evidence="3">The sequence shown here is derived from an EMBL/GenBank/DDBJ whole genome shotgun (WGS) entry which is preliminary data.</text>
</comment>
<proteinExistence type="predicted"/>
<sequence>MKYSFALCLAALLVVQCSCRPQQPPTASPPPETVMTDAESPSDVTEQVVFDEVPSQGGNQDESDSVPVTTDIPTIAEAEQDDATTITPAMMDEVVEANTEPASVPASGGASSQESTAADDSMPSVTTASPPASE</sequence>
<evidence type="ECO:0000256" key="2">
    <source>
        <dbReference type="SAM" id="SignalP"/>
    </source>
</evidence>
<name>A0ABP1PPX6_9HEXA</name>
<evidence type="ECO:0000313" key="3">
    <source>
        <dbReference type="EMBL" id="CAL8073011.1"/>
    </source>
</evidence>
<feature type="compositionally biased region" description="Polar residues" evidence="1">
    <location>
        <begin position="56"/>
        <end position="72"/>
    </location>
</feature>
<dbReference type="Proteomes" id="UP001642540">
    <property type="component" value="Unassembled WGS sequence"/>
</dbReference>
<feature type="compositionally biased region" description="Low complexity" evidence="1">
    <location>
        <begin position="101"/>
        <end position="112"/>
    </location>
</feature>